<feature type="signal peptide" evidence="1">
    <location>
        <begin position="1"/>
        <end position="28"/>
    </location>
</feature>
<keyword evidence="1" id="KW-0732">Signal</keyword>
<comment type="caution">
    <text evidence="2">The sequence shown here is derived from an EMBL/GenBank/DDBJ whole genome shotgun (WGS) entry which is preliminary data.</text>
</comment>
<keyword evidence="3" id="KW-1185">Reference proteome</keyword>
<evidence type="ECO:0000313" key="3">
    <source>
        <dbReference type="Proteomes" id="UP001499884"/>
    </source>
</evidence>
<sequence>MRKNIARAAAVVALGMAAIVPVTGTAFADGHDGGYGYHHHHEHGVGFIGGEGSYTNIGGPYGITHAEGGFLAGGAR</sequence>
<evidence type="ECO:0000256" key="1">
    <source>
        <dbReference type="SAM" id="SignalP"/>
    </source>
</evidence>
<gene>
    <name evidence="2" type="ORF">GCM10023082_39760</name>
</gene>
<dbReference type="RefSeq" id="WP_345649101.1">
    <property type="nucleotide sequence ID" value="NZ_BAABEP010000028.1"/>
</dbReference>
<accession>A0ABP7FFI3</accession>
<feature type="chain" id="PRO_5045871941" evidence="1">
    <location>
        <begin position="29"/>
        <end position="76"/>
    </location>
</feature>
<reference evidence="3" key="1">
    <citation type="journal article" date="2019" name="Int. J. Syst. Evol. Microbiol.">
        <title>The Global Catalogue of Microorganisms (GCM) 10K type strain sequencing project: providing services to taxonomists for standard genome sequencing and annotation.</title>
        <authorList>
            <consortium name="The Broad Institute Genomics Platform"/>
            <consortium name="The Broad Institute Genome Sequencing Center for Infectious Disease"/>
            <person name="Wu L."/>
            <person name="Ma J."/>
        </authorList>
    </citation>
    <scope>NUCLEOTIDE SEQUENCE [LARGE SCALE GENOMIC DNA]</scope>
    <source>
        <strain evidence="3">JCM 30846</strain>
    </source>
</reference>
<dbReference type="Proteomes" id="UP001499884">
    <property type="component" value="Unassembled WGS sequence"/>
</dbReference>
<protein>
    <submittedName>
        <fullName evidence="2">Uncharacterized protein</fullName>
    </submittedName>
</protein>
<organism evidence="2 3">
    <name type="scientific">Streptomyces tremellae</name>
    <dbReference type="NCBI Taxonomy" id="1124239"/>
    <lineage>
        <taxon>Bacteria</taxon>
        <taxon>Bacillati</taxon>
        <taxon>Actinomycetota</taxon>
        <taxon>Actinomycetes</taxon>
        <taxon>Kitasatosporales</taxon>
        <taxon>Streptomycetaceae</taxon>
        <taxon>Streptomyces</taxon>
    </lineage>
</organism>
<dbReference type="EMBL" id="BAABEP010000028">
    <property type="protein sequence ID" value="GAA3738610.1"/>
    <property type="molecule type" value="Genomic_DNA"/>
</dbReference>
<name>A0ABP7FFI3_9ACTN</name>
<proteinExistence type="predicted"/>
<evidence type="ECO:0000313" key="2">
    <source>
        <dbReference type="EMBL" id="GAA3738610.1"/>
    </source>
</evidence>